<comment type="caution">
    <text evidence="2">The sequence shown here is derived from an EMBL/GenBank/DDBJ whole genome shotgun (WGS) entry which is preliminary data.</text>
</comment>
<dbReference type="Pfam" id="PF11026">
    <property type="entry name" value="DUF2721"/>
    <property type="match status" value="1"/>
</dbReference>
<dbReference type="Proteomes" id="UP000297891">
    <property type="component" value="Unassembled WGS sequence"/>
</dbReference>
<keyword evidence="1" id="KW-0472">Membrane</keyword>
<sequence length="133" mass="14993">MDNLTYSIPGLLFPAISLLMLAYTNRFFGLAKLSRQLLTEYENSKSEILVKQIHNLRFRISLILYSQSAGILSLILCTCSMGMIPFYNIVAWVLFASSLFFMVVSLVLALIEIHLSVIALDIERNSILNSISK</sequence>
<keyword evidence="1" id="KW-1133">Transmembrane helix</keyword>
<reference evidence="2" key="1">
    <citation type="journal article" date="2019" name="PLoS Negl. Trop. Dis.">
        <title>Revisiting the worldwide diversity of Leptospira species in the environment.</title>
        <authorList>
            <person name="Vincent A.T."/>
            <person name="Schiettekatte O."/>
            <person name="Bourhy P."/>
            <person name="Veyrier F.J."/>
            <person name="Picardeau M."/>
        </authorList>
    </citation>
    <scope>NUCLEOTIDE SEQUENCE [LARGE SCALE GENOMIC DNA]</scope>
    <source>
        <strain evidence="2">201800277</strain>
    </source>
</reference>
<dbReference type="RefSeq" id="WP_100789225.1">
    <property type="nucleotide sequence ID" value="NZ_NPDQ01000001.1"/>
</dbReference>
<keyword evidence="3" id="KW-1185">Reference proteome</keyword>
<feature type="transmembrane region" description="Helical" evidence="1">
    <location>
        <begin position="89"/>
        <end position="111"/>
    </location>
</feature>
<feature type="transmembrane region" description="Helical" evidence="1">
    <location>
        <begin position="62"/>
        <end position="83"/>
    </location>
</feature>
<proteinExistence type="predicted"/>
<evidence type="ECO:0000313" key="3">
    <source>
        <dbReference type="Proteomes" id="UP000297891"/>
    </source>
</evidence>
<accession>A0A2M9Y6P1</accession>
<dbReference type="EMBL" id="RQFP01000001">
    <property type="protein sequence ID" value="TGK95814.1"/>
    <property type="molecule type" value="Genomic_DNA"/>
</dbReference>
<dbReference type="InterPro" id="IPR021279">
    <property type="entry name" value="DUF2721"/>
</dbReference>
<keyword evidence="1" id="KW-0812">Transmembrane</keyword>
<feature type="transmembrane region" description="Helical" evidence="1">
    <location>
        <begin position="6"/>
        <end position="25"/>
    </location>
</feature>
<name>A0A2M9Y6P1_9LEPT</name>
<gene>
    <name evidence="2" type="ORF">EHQ30_04060</name>
</gene>
<evidence type="ECO:0000313" key="2">
    <source>
        <dbReference type="EMBL" id="TGK95814.1"/>
    </source>
</evidence>
<dbReference type="OrthoDB" id="9813525at2"/>
<dbReference type="AlphaFoldDB" id="A0A2M9Y6P1"/>
<evidence type="ECO:0000256" key="1">
    <source>
        <dbReference type="SAM" id="Phobius"/>
    </source>
</evidence>
<organism evidence="2 3">
    <name type="scientific">Leptospira brenneri</name>
    <dbReference type="NCBI Taxonomy" id="2023182"/>
    <lineage>
        <taxon>Bacteria</taxon>
        <taxon>Pseudomonadati</taxon>
        <taxon>Spirochaetota</taxon>
        <taxon>Spirochaetia</taxon>
        <taxon>Leptospirales</taxon>
        <taxon>Leptospiraceae</taxon>
        <taxon>Leptospira</taxon>
    </lineage>
</organism>
<protein>
    <submittedName>
        <fullName evidence="2">DUF2721 domain-containing protein</fullName>
    </submittedName>
</protein>